<evidence type="ECO:0000313" key="2">
    <source>
        <dbReference type="Proteomes" id="UP001164929"/>
    </source>
</evidence>
<proteinExistence type="predicted"/>
<comment type="caution">
    <text evidence="1">The sequence shown here is derived from an EMBL/GenBank/DDBJ whole genome shotgun (WGS) entry which is preliminary data.</text>
</comment>
<name>A0AAD6W4X7_9ROSI</name>
<keyword evidence="2" id="KW-1185">Reference proteome</keyword>
<reference evidence="1 2" key="1">
    <citation type="journal article" date="2023" name="Mol. Ecol. Resour.">
        <title>Chromosome-level genome assembly of a triploid poplar Populus alba 'Berolinensis'.</title>
        <authorList>
            <person name="Chen S."/>
            <person name="Yu Y."/>
            <person name="Wang X."/>
            <person name="Wang S."/>
            <person name="Zhang T."/>
            <person name="Zhou Y."/>
            <person name="He R."/>
            <person name="Meng N."/>
            <person name="Wang Y."/>
            <person name="Liu W."/>
            <person name="Liu Z."/>
            <person name="Liu J."/>
            <person name="Guo Q."/>
            <person name="Huang H."/>
            <person name="Sederoff R.R."/>
            <person name="Wang G."/>
            <person name="Qu G."/>
            <person name="Chen S."/>
        </authorList>
    </citation>
    <scope>NUCLEOTIDE SEQUENCE [LARGE SCALE GENOMIC DNA]</scope>
    <source>
        <strain evidence="1">SC-2020</strain>
    </source>
</reference>
<dbReference type="Proteomes" id="UP001164929">
    <property type="component" value="Chromosome 4"/>
</dbReference>
<protein>
    <submittedName>
        <fullName evidence="1">Uncharacterized protein</fullName>
    </submittedName>
</protein>
<evidence type="ECO:0000313" key="1">
    <source>
        <dbReference type="EMBL" id="KAJ6999360.1"/>
    </source>
</evidence>
<gene>
    <name evidence="1" type="ORF">NC653_010144</name>
</gene>
<accession>A0AAD6W4X7</accession>
<organism evidence="1 2">
    <name type="scientific">Populus alba x Populus x berolinensis</name>
    <dbReference type="NCBI Taxonomy" id="444605"/>
    <lineage>
        <taxon>Eukaryota</taxon>
        <taxon>Viridiplantae</taxon>
        <taxon>Streptophyta</taxon>
        <taxon>Embryophyta</taxon>
        <taxon>Tracheophyta</taxon>
        <taxon>Spermatophyta</taxon>
        <taxon>Magnoliopsida</taxon>
        <taxon>eudicotyledons</taxon>
        <taxon>Gunneridae</taxon>
        <taxon>Pentapetalae</taxon>
        <taxon>rosids</taxon>
        <taxon>fabids</taxon>
        <taxon>Malpighiales</taxon>
        <taxon>Salicaceae</taxon>
        <taxon>Saliceae</taxon>
        <taxon>Populus</taxon>
    </lineage>
</organism>
<dbReference type="AlphaFoldDB" id="A0AAD6W4X7"/>
<dbReference type="EMBL" id="JAQIZT010000004">
    <property type="protein sequence ID" value="KAJ6999360.1"/>
    <property type="molecule type" value="Genomic_DNA"/>
</dbReference>
<sequence>MDSSPIATSVLLKSTLQVDGGLHISVPLCGYDHDGSIWINNHFDDIQQGKLGQRGSSSHFLNQESTKKLTAEGDNISCLRVGQINIQNDESELGLLHFALDMVSSIYKMMNLNLTSDNWCKPRGKLPVSFHDTLQSSLTCNNSTDYGDLLALVAVSLVPSHVRGLRSMQTDRDSSSQLPQKKRHSVCSCNRRPCILFAEKGSTALTEFLVGVTCLVRISSGVLAEFSRIEAKAVVGMVGRTNHEFEDDVKVMVIKELRSSSRSVLTIFEAKTVNYFTTF</sequence>